<dbReference type="EC" id="2.7.7.7" evidence="2 20"/>
<evidence type="ECO:0000256" key="13">
    <source>
        <dbReference type="ARBA" id="ARBA00023211"/>
    </source>
</evidence>
<evidence type="ECO:0000313" key="23">
    <source>
        <dbReference type="Proteomes" id="UP000321183"/>
    </source>
</evidence>
<organism evidence="22 23">
    <name type="scientific">Rickettsia asiatica</name>
    <dbReference type="NCBI Taxonomy" id="238800"/>
    <lineage>
        <taxon>Bacteria</taxon>
        <taxon>Pseudomonadati</taxon>
        <taxon>Pseudomonadota</taxon>
        <taxon>Alphaproteobacteria</taxon>
        <taxon>Rickettsiales</taxon>
        <taxon>Rickettsiaceae</taxon>
        <taxon>Rickettsieae</taxon>
        <taxon>Rickettsia</taxon>
        <taxon>spotted fever group</taxon>
    </lineage>
</organism>
<dbReference type="GO" id="GO:0008408">
    <property type="term" value="F:3'-5' exonuclease activity"/>
    <property type="evidence" value="ECO:0007669"/>
    <property type="project" value="TreeGrafter"/>
</dbReference>
<feature type="binding site" evidence="19">
    <location>
        <position position="172"/>
    </location>
    <ligand>
        <name>a divalent metal cation</name>
        <dbReference type="ChEBI" id="CHEBI:60240"/>
        <label>1</label>
        <note>catalytic</note>
    </ligand>
</feature>
<keyword evidence="13 19" id="KW-0464">Manganese</keyword>
<keyword evidence="8 19" id="KW-0479">Metal-binding</keyword>
<dbReference type="CDD" id="cd06131">
    <property type="entry name" value="DNA_pol_III_epsilon_Ecoli_like"/>
    <property type="match status" value="1"/>
</dbReference>
<feature type="domain" description="Exonuclease" evidence="21">
    <location>
        <begin position="16"/>
        <end position="189"/>
    </location>
</feature>
<name>A0A510GB75_9RICK</name>
<keyword evidence="4 20" id="KW-0808">Transferase</keyword>
<dbReference type="EMBL" id="AP019563">
    <property type="protein sequence ID" value="BBJ32185.1"/>
    <property type="molecule type" value="Genomic_DNA"/>
</dbReference>
<evidence type="ECO:0000256" key="14">
    <source>
        <dbReference type="ARBA" id="ARBA00025483"/>
    </source>
</evidence>
<evidence type="ECO:0000256" key="16">
    <source>
        <dbReference type="ARBA" id="ARBA00049244"/>
    </source>
</evidence>
<dbReference type="GO" id="GO:0045004">
    <property type="term" value="P:DNA replication proofreading"/>
    <property type="evidence" value="ECO:0007669"/>
    <property type="project" value="TreeGrafter"/>
</dbReference>
<accession>A0A510GB75</accession>
<sequence length="240" mass="27254">MTILKTNKGFGMSSLREIILDTETTGLDPRQGHRIVEIGAIEMVNKVLTGRNFHFYINPERDMPFEAYRIHGISGEFLKDKPLFHTIADDFLEFISDSKLIIHNAPFDIKFLNHELSLLKRTEIKLLELANTIDTLVMARSMFPGSKYNLDALCKRFKVDNSGRQFHGALKDAALLAEVYVELMGGRQSAFKMIDKSAGINNLATNQVNNKTEQTTIVIKPTKEELQKHKEFLSKILMPA</sequence>
<dbReference type="InterPro" id="IPR006054">
    <property type="entry name" value="DnaQ"/>
</dbReference>
<keyword evidence="5 20" id="KW-0548">Nucleotidyltransferase</keyword>
<evidence type="ECO:0000256" key="11">
    <source>
        <dbReference type="ARBA" id="ARBA00022842"/>
    </source>
</evidence>
<dbReference type="SMART" id="SM00479">
    <property type="entry name" value="EXOIII"/>
    <property type="match status" value="1"/>
</dbReference>
<feature type="binding site" evidence="18">
    <location>
        <position position="21"/>
    </location>
    <ligand>
        <name>substrate</name>
    </ligand>
</feature>
<feature type="binding site" evidence="18">
    <location>
        <position position="71"/>
    </location>
    <ligand>
        <name>substrate</name>
    </ligand>
</feature>
<evidence type="ECO:0000256" key="12">
    <source>
        <dbReference type="ARBA" id="ARBA00022932"/>
    </source>
</evidence>
<dbReference type="InterPro" id="IPR006309">
    <property type="entry name" value="DnaQ_proteo"/>
</dbReference>
<dbReference type="PANTHER" id="PTHR30231">
    <property type="entry name" value="DNA POLYMERASE III SUBUNIT EPSILON"/>
    <property type="match status" value="1"/>
</dbReference>
<evidence type="ECO:0000256" key="10">
    <source>
        <dbReference type="ARBA" id="ARBA00022839"/>
    </source>
</evidence>
<keyword evidence="7 20" id="KW-0540">Nuclease</keyword>
<dbReference type="NCBIfam" id="NF004316">
    <property type="entry name" value="PRK05711.1"/>
    <property type="match status" value="1"/>
</dbReference>
<reference evidence="22 23" key="1">
    <citation type="submission" date="2019-04" db="EMBL/GenBank/DDBJ databases">
        <title>Draft genome sequence of Rickettsia asiatica Maytaro1284.</title>
        <authorList>
            <person name="Thu M."/>
            <person name="Qiu Y."/>
            <person name="Nakao R."/>
        </authorList>
    </citation>
    <scope>NUCLEOTIDE SEQUENCE [LARGE SCALE GENOMIC DNA]</scope>
    <source>
        <strain evidence="22 23">Maytaro1284</strain>
    </source>
</reference>
<dbReference type="NCBIfam" id="TIGR00573">
    <property type="entry name" value="dnaq"/>
    <property type="match status" value="1"/>
</dbReference>
<evidence type="ECO:0000256" key="1">
    <source>
        <dbReference type="ARBA" id="ARBA00001936"/>
    </source>
</evidence>
<dbReference type="InterPro" id="IPR036397">
    <property type="entry name" value="RNaseH_sf"/>
</dbReference>
<comment type="catalytic activity">
    <reaction evidence="16 20">
        <text>DNA(n) + a 2'-deoxyribonucleoside 5'-triphosphate = DNA(n+1) + diphosphate</text>
        <dbReference type="Rhea" id="RHEA:22508"/>
        <dbReference type="Rhea" id="RHEA-COMP:17339"/>
        <dbReference type="Rhea" id="RHEA-COMP:17340"/>
        <dbReference type="ChEBI" id="CHEBI:33019"/>
        <dbReference type="ChEBI" id="CHEBI:61560"/>
        <dbReference type="ChEBI" id="CHEBI:173112"/>
        <dbReference type="EC" id="2.7.7.7"/>
    </reaction>
</comment>
<feature type="binding site" evidence="19">
    <location>
        <position position="23"/>
    </location>
    <ligand>
        <name>a divalent metal cation</name>
        <dbReference type="ChEBI" id="CHEBI:60240"/>
        <label>1</label>
        <note>catalytic</note>
    </ligand>
</feature>
<evidence type="ECO:0000256" key="9">
    <source>
        <dbReference type="ARBA" id="ARBA00022801"/>
    </source>
</evidence>
<evidence type="ECO:0000256" key="19">
    <source>
        <dbReference type="PIRSR" id="PIRSR606309-3"/>
    </source>
</evidence>
<feature type="binding site" evidence="18">
    <location>
        <position position="23"/>
    </location>
    <ligand>
        <name>substrate</name>
    </ligand>
</feature>
<keyword evidence="10 20" id="KW-0269">Exonuclease</keyword>
<dbReference type="Proteomes" id="UP000321183">
    <property type="component" value="Chromosome"/>
</dbReference>
<comment type="function">
    <text evidence="14 20">DNA polymerase III is a complex, multichain enzyme responsible for most of the replicative synthesis in bacteria. The epsilon subunit contain the editing function and is a proofreading 3'-5' exonuclease.</text>
</comment>
<keyword evidence="12 20" id="KW-0239">DNA-directed DNA polymerase</keyword>
<dbReference type="NCBIfam" id="TIGR01406">
    <property type="entry name" value="dnaQ_proteo"/>
    <property type="match status" value="1"/>
</dbReference>
<comment type="cofactor">
    <cofactor evidence="19">
        <name>Mg(2+)</name>
        <dbReference type="ChEBI" id="CHEBI:18420"/>
    </cofactor>
    <cofactor evidence="19">
        <name>Mn(2+)</name>
        <dbReference type="ChEBI" id="CHEBI:29035"/>
    </cofactor>
    <text evidence="19">Binds 2 divalent metal cations. Magnesium or manganese.</text>
</comment>
<feature type="active site" description="Proton acceptor" evidence="17">
    <location>
        <position position="167"/>
    </location>
</feature>
<evidence type="ECO:0000256" key="6">
    <source>
        <dbReference type="ARBA" id="ARBA00022705"/>
    </source>
</evidence>
<evidence type="ECO:0000256" key="4">
    <source>
        <dbReference type="ARBA" id="ARBA00022679"/>
    </source>
</evidence>
<dbReference type="GO" id="GO:0003677">
    <property type="term" value="F:DNA binding"/>
    <property type="evidence" value="ECO:0007669"/>
    <property type="project" value="InterPro"/>
</dbReference>
<evidence type="ECO:0000256" key="15">
    <source>
        <dbReference type="ARBA" id="ARBA00026073"/>
    </source>
</evidence>
<keyword evidence="6 20" id="KW-0235">DNA replication</keyword>
<dbReference type="Gene3D" id="3.30.420.10">
    <property type="entry name" value="Ribonuclease H-like superfamily/Ribonuclease H"/>
    <property type="match status" value="1"/>
</dbReference>
<feature type="binding site" evidence="18">
    <location>
        <position position="172"/>
    </location>
    <ligand>
        <name>substrate</name>
    </ligand>
</feature>
<dbReference type="KEGG" id="ras:RAS_12940"/>
<evidence type="ECO:0000256" key="20">
    <source>
        <dbReference type="RuleBase" id="RU364087"/>
    </source>
</evidence>
<protein>
    <recommendedName>
        <fullName evidence="3 20">DNA polymerase III subunit epsilon</fullName>
        <ecNumber evidence="2 20">2.7.7.7</ecNumber>
    </recommendedName>
</protein>
<dbReference type="Pfam" id="PF00929">
    <property type="entry name" value="RNase_T"/>
    <property type="match status" value="1"/>
</dbReference>
<evidence type="ECO:0000313" key="22">
    <source>
        <dbReference type="EMBL" id="BBJ32185.1"/>
    </source>
</evidence>
<dbReference type="FunFam" id="3.30.420.10:FF:000012">
    <property type="entry name" value="DNA polymerase III subunit epsilon"/>
    <property type="match status" value="1"/>
</dbReference>
<keyword evidence="9 20" id="KW-0378">Hydrolase</keyword>
<gene>
    <name evidence="20 22" type="primary">dnaQ</name>
    <name evidence="22" type="ORF">RAS_12940</name>
</gene>
<dbReference type="GO" id="GO:0003887">
    <property type="term" value="F:DNA-directed DNA polymerase activity"/>
    <property type="evidence" value="ECO:0007669"/>
    <property type="project" value="UniProtKB-KW"/>
</dbReference>
<evidence type="ECO:0000256" key="3">
    <source>
        <dbReference type="ARBA" id="ARBA00020352"/>
    </source>
</evidence>
<proteinExistence type="predicted"/>
<comment type="cofactor">
    <cofactor evidence="1 20">
        <name>Mn(2+)</name>
        <dbReference type="ChEBI" id="CHEBI:29035"/>
    </cofactor>
</comment>
<evidence type="ECO:0000256" key="5">
    <source>
        <dbReference type="ARBA" id="ARBA00022695"/>
    </source>
</evidence>
<feature type="binding site" evidence="19">
    <location>
        <position position="21"/>
    </location>
    <ligand>
        <name>a divalent metal cation</name>
        <dbReference type="ChEBI" id="CHEBI:60240"/>
        <label>1</label>
        <note>catalytic</note>
    </ligand>
</feature>
<feature type="binding site" evidence="18">
    <location>
        <position position="66"/>
    </location>
    <ligand>
        <name>substrate</name>
    </ligand>
</feature>
<dbReference type="GO" id="GO:0005829">
    <property type="term" value="C:cytosol"/>
    <property type="evidence" value="ECO:0007669"/>
    <property type="project" value="TreeGrafter"/>
</dbReference>
<evidence type="ECO:0000256" key="17">
    <source>
        <dbReference type="PIRSR" id="PIRSR606309-1"/>
    </source>
</evidence>
<keyword evidence="11 19" id="KW-0460">Magnesium</keyword>
<evidence type="ECO:0000256" key="18">
    <source>
        <dbReference type="PIRSR" id="PIRSR606309-2"/>
    </source>
</evidence>
<dbReference type="InterPro" id="IPR012337">
    <property type="entry name" value="RNaseH-like_sf"/>
</dbReference>
<comment type="subunit">
    <text evidence="15 20">DNA polymerase III contains a core (composed of alpha, epsilon and theta chains) that associates with a tau subunit. This core dimerizes to form the POLIII' complex. PolIII' associates with the gamma complex (composed of gamma, delta, delta', psi and chi chains) and with the beta chain to form the complete DNA polymerase III complex.</text>
</comment>
<keyword evidence="23" id="KW-1185">Reference proteome</keyword>
<dbReference type="AlphaFoldDB" id="A0A510GB75"/>
<evidence type="ECO:0000256" key="2">
    <source>
        <dbReference type="ARBA" id="ARBA00012417"/>
    </source>
</evidence>
<evidence type="ECO:0000256" key="7">
    <source>
        <dbReference type="ARBA" id="ARBA00022722"/>
    </source>
</evidence>
<dbReference type="InterPro" id="IPR013520">
    <property type="entry name" value="Ribonucl_H"/>
</dbReference>
<dbReference type="GO" id="GO:0046872">
    <property type="term" value="F:metal ion binding"/>
    <property type="evidence" value="ECO:0007669"/>
    <property type="project" value="UniProtKB-KW"/>
</dbReference>
<evidence type="ECO:0000259" key="21">
    <source>
        <dbReference type="SMART" id="SM00479"/>
    </source>
</evidence>
<dbReference type="PANTHER" id="PTHR30231:SF41">
    <property type="entry name" value="DNA POLYMERASE III SUBUNIT EPSILON"/>
    <property type="match status" value="1"/>
</dbReference>
<dbReference type="SUPFAM" id="SSF53098">
    <property type="entry name" value="Ribonuclease H-like"/>
    <property type="match status" value="1"/>
</dbReference>
<evidence type="ECO:0000256" key="8">
    <source>
        <dbReference type="ARBA" id="ARBA00022723"/>
    </source>
</evidence>